<evidence type="ECO:0000259" key="1">
    <source>
        <dbReference type="Pfam" id="PF13456"/>
    </source>
</evidence>
<dbReference type="InterPro" id="IPR036397">
    <property type="entry name" value="RNaseH_sf"/>
</dbReference>
<dbReference type="Gene3D" id="3.30.420.10">
    <property type="entry name" value="Ribonuclease H-like superfamily/Ribonuclease H"/>
    <property type="match status" value="1"/>
</dbReference>
<feature type="domain" description="RNase H type-1" evidence="1">
    <location>
        <begin position="140"/>
        <end position="252"/>
    </location>
</feature>
<comment type="caution">
    <text evidence="2">The sequence shown here is derived from an EMBL/GenBank/DDBJ whole genome shotgun (WGS) entry which is preliminary data.</text>
</comment>
<dbReference type="Pfam" id="PF13456">
    <property type="entry name" value="RVT_3"/>
    <property type="match status" value="1"/>
</dbReference>
<organism evidence="2 3">
    <name type="scientific">Gossypium arboreum</name>
    <name type="common">Tree cotton</name>
    <name type="synonym">Gossypium nanking</name>
    <dbReference type="NCBI Taxonomy" id="29729"/>
    <lineage>
        <taxon>Eukaryota</taxon>
        <taxon>Viridiplantae</taxon>
        <taxon>Streptophyta</taxon>
        <taxon>Embryophyta</taxon>
        <taxon>Tracheophyta</taxon>
        <taxon>Spermatophyta</taxon>
        <taxon>Magnoliopsida</taxon>
        <taxon>eudicotyledons</taxon>
        <taxon>Gunneridae</taxon>
        <taxon>Pentapetalae</taxon>
        <taxon>rosids</taxon>
        <taxon>malvids</taxon>
        <taxon>Malvales</taxon>
        <taxon>Malvaceae</taxon>
        <taxon>Malvoideae</taxon>
        <taxon>Gossypium</taxon>
    </lineage>
</organism>
<protein>
    <recommendedName>
        <fullName evidence="1">RNase H type-1 domain-containing protein</fullName>
    </recommendedName>
</protein>
<reference evidence="2 3" key="1">
    <citation type="submission" date="2023-03" db="EMBL/GenBank/DDBJ databases">
        <title>WGS of Gossypium arboreum.</title>
        <authorList>
            <person name="Yu D."/>
        </authorList>
    </citation>
    <scope>NUCLEOTIDE SEQUENCE [LARGE SCALE GENOMIC DNA]</scope>
    <source>
        <tissue evidence="2">Leaf</tissue>
    </source>
</reference>
<evidence type="ECO:0000313" key="2">
    <source>
        <dbReference type="EMBL" id="KAK5845497.1"/>
    </source>
</evidence>
<dbReference type="InterPro" id="IPR053151">
    <property type="entry name" value="RNase_H-like"/>
</dbReference>
<dbReference type="SUPFAM" id="SSF53098">
    <property type="entry name" value="Ribonuclease H-like"/>
    <property type="match status" value="1"/>
</dbReference>
<sequence>MCYPKGMRGTGFRDMYLFNISLLGRQVWWLMQFKDNLCFKIGDGNSIDLKRDHWGIDGLNEDSVCWSQLTNEERKVKDLWDYNNGQWKKDRVMELYGKNMGDLIPIIHNEPPVIPSISMHKRWTKPPDGVIKINVNAAVVNGNVGYGAIARDHDGFVIRGCYSFANKIQDVNWAKFKAFVEGLNLALKLKVDKIILECDSAYLVNAVKKKDQDITILGYCINKSCRKFRNFTSVQVNWISRCSNNAADFLCNLTIKDKCNLYFNMDYPMEIHSIIINDAIN</sequence>
<accession>A0ABR0R2Z7</accession>
<dbReference type="PANTHER" id="PTHR47723:SF19">
    <property type="entry name" value="POLYNUCLEOTIDYL TRANSFERASE, RIBONUCLEASE H-LIKE SUPERFAMILY PROTEIN"/>
    <property type="match status" value="1"/>
</dbReference>
<gene>
    <name evidence="2" type="ORF">PVK06_001687</name>
</gene>
<dbReference type="InterPro" id="IPR044730">
    <property type="entry name" value="RNase_H-like_dom_plant"/>
</dbReference>
<dbReference type="CDD" id="cd06222">
    <property type="entry name" value="RNase_H_like"/>
    <property type="match status" value="1"/>
</dbReference>
<evidence type="ECO:0000313" key="3">
    <source>
        <dbReference type="Proteomes" id="UP001358586"/>
    </source>
</evidence>
<dbReference type="InterPro" id="IPR002156">
    <property type="entry name" value="RNaseH_domain"/>
</dbReference>
<dbReference type="PANTHER" id="PTHR47723">
    <property type="entry name" value="OS05G0353850 PROTEIN"/>
    <property type="match status" value="1"/>
</dbReference>
<keyword evidence="3" id="KW-1185">Reference proteome</keyword>
<dbReference type="InterPro" id="IPR012337">
    <property type="entry name" value="RNaseH-like_sf"/>
</dbReference>
<dbReference type="EMBL" id="JARKNE010000001">
    <property type="protein sequence ID" value="KAK5845497.1"/>
    <property type="molecule type" value="Genomic_DNA"/>
</dbReference>
<dbReference type="Proteomes" id="UP001358586">
    <property type="component" value="Chromosome 1"/>
</dbReference>
<name>A0ABR0R2Z7_GOSAR</name>
<proteinExistence type="predicted"/>